<sequence>MIQRKSKYCQLRRVYKDVSRILPLRRCNYIYILYVVARSAWVSAVCDLRSISIINAYVKLGLRALWTNRRAEAHVRAGFYQCVDFYVIYALGARAQVCIITRAPIIVTAARKAARLASAATPATIEAAAEPFWLDPEELSEESIDLVDWRQHPCRRECRDNEPAMECRYTFHIEHYYAMSKACYDCPYNVTDCSRPHCIPADGVNRPLVVVNRQMPGPSIEVCQGDRVIVDAVNMMHADSTTLHWHGQHLRTNPYMDGTPFVSQCPILPGASFRYDFVAETAGSHFWHSHVGFQRGDGMFGPMIVRKQPKRDQLRNLYDHDEHHLIISDWDHELGLDKFLAHYHGMGDNKPPNLLVNGLGRFTKLADEKHNRTALMPTATFRVKQGSRHRFRIMNAEFLNCPIELSIDNHTLWVVSSDGRDLEPVEARSLVTYAGERFDVIVEMDRPVANYWIRFRGLLDCGPTFTKAYQVAVLRYEGAPEDEDPEAEVDYDLPAKEAGLLQINSLNKGTETEEIMSVPQLDALDKNGIANDPLIEPDYKFYISYDFYAKDNSEFHRKNLYGFHQVAHKRQKVGTPQLNHISMKMPTFPLMSQTEQIDSAGFCNSSTVEGCETDYCKCSHVLQVKLGSVVELILVDEGVPYDANHPFHLHGHDFRVLAMERLASNVTVDQVKRHDAEGRIKRKFDRAPIKDTVTVPDGGYTVIRFHADNPGYWLFHCHIEFHSEVGMALVFKIGEHEDFAPVPANFPRCGDYRSNGLTATATTTTTTTTTPRTTTSKRPVKIDNVEDNEIGYRAENEVRKSIATWLPLILSEIRAYNSAGTIATTWSVFGLIMSLAWSLS</sequence>
<dbReference type="EMBL" id="CADCXV010000892">
    <property type="protein sequence ID" value="CAB0038097.1"/>
    <property type="molecule type" value="Genomic_DNA"/>
</dbReference>
<evidence type="ECO:0000256" key="1">
    <source>
        <dbReference type="ARBA" id="ARBA00010609"/>
    </source>
</evidence>
<evidence type="ECO:0008006" key="10">
    <source>
        <dbReference type="Google" id="ProtNLM"/>
    </source>
</evidence>
<dbReference type="SUPFAM" id="SSF49503">
    <property type="entry name" value="Cupredoxins"/>
    <property type="match status" value="3"/>
</dbReference>
<evidence type="ECO:0000313" key="9">
    <source>
        <dbReference type="Proteomes" id="UP000479190"/>
    </source>
</evidence>
<evidence type="ECO:0000259" key="5">
    <source>
        <dbReference type="Pfam" id="PF00394"/>
    </source>
</evidence>
<dbReference type="GO" id="GO:0006826">
    <property type="term" value="P:iron ion transport"/>
    <property type="evidence" value="ECO:0007669"/>
    <property type="project" value="TreeGrafter"/>
</dbReference>
<dbReference type="CDD" id="cd13884">
    <property type="entry name" value="CuRO_2_tcLCC_insect_like"/>
    <property type="match status" value="1"/>
</dbReference>
<evidence type="ECO:0000259" key="6">
    <source>
        <dbReference type="Pfam" id="PF07731"/>
    </source>
</evidence>
<dbReference type="GO" id="GO:0005507">
    <property type="term" value="F:copper ion binding"/>
    <property type="evidence" value="ECO:0007669"/>
    <property type="project" value="InterPro"/>
</dbReference>
<evidence type="ECO:0000259" key="7">
    <source>
        <dbReference type="Pfam" id="PF07732"/>
    </source>
</evidence>
<dbReference type="GO" id="GO:0005886">
    <property type="term" value="C:plasma membrane"/>
    <property type="evidence" value="ECO:0007669"/>
    <property type="project" value="TreeGrafter"/>
</dbReference>
<dbReference type="Gene3D" id="2.60.40.420">
    <property type="entry name" value="Cupredoxins - blue copper proteins"/>
    <property type="match status" value="3"/>
</dbReference>
<dbReference type="PROSITE" id="PS00080">
    <property type="entry name" value="MULTICOPPER_OXIDASE2"/>
    <property type="match status" value="1"/>
</dbReference>
<accession>A0A6H5ITL8</accession>
<feature type="domain" description="Plastocyanin-like" evidence="6">
    <location>
        <begin position="595"/>
        <end position="735"/>
    </location>
</feature>
<dbReference type="PANTHER" id="PTHR11709">
    <property type="entry name" value="MULTI-COPPER OXIDASE"/>
    <property type="match status" value="1"/>
</dbReference>
<proteinExistence type="inferred from homology"/>
<organism evidence="8 9">
    <name type="scientific">Trichogramma brassicae</name>
    <dbReference type="NCBI Taxonomy" id="86971"/>
    <lineage>
        <taxon>Eukaryota</taxon>
        <taxon>Metazoa</taxon>
        <taxon>Ecdysozoa</taxon>
        <taxon>Arthropoda</taxon>
        <taxon>Hexapoda</taxon>
        <taxon>Insecta</taxon>
        <taxon>Pterygota</taxon>
        <taxon>Neoptera</taxon>
        <taxon>Endopterygota</taxon>
        <taxon>Hymenoptera</taxon>
        <taxon>Apocrita</taxon>
        <taxon>Proctotrupomorpha</taxon>
        <taxon>Chalcidoidea</taxon>
        <taxon>Trichogrammatidae</taxon>
        <taxon>Trichogramma</taxon>
    </lineage>
</organism>
<dbReference type="InterPro" id="IPR008972">
    <property type="entry name" value="Cupredoxin"/>
</dbReference>
<protein>
    <recommendedName>
        <fullName evidence="10">Plastocyanin-like domain-containing protein</fullName>
    </recommendedName>
</protein>
<keyword evidence="9" id="KW-1185">Reference proteome</keyword>
<keyword evidence="3" id="KW-0560">Oxidoreductase</keyword>
<dbReference type="InterPro" id="IPR011706">
    <property type="entry name" value="Cu-oxidase_C"/>
</dbReference>
<keyword evidence="2" id="KW-0479">Metal-binding</keyword>
<dbReference type="CDD" id="cd13858">
    <property type="entry name" value="CuRO_1_tcLCC2_insect_like"/>
    <property type="match status" value="1"/>
</dbReference>
<dbReference type="AlphaFoldDB" id="A0A6H5ITL8"/>
<dbReference type="InterPro" id="IPR011707">
    <property type="entry name" value="Cu-oxidase-like_N"/>
</dbReference>
<dbReference type="InterPro" id="IPR045087">
    <property type="entry name" value="Cu-oxidase_fam"/>
</dbReference>
<reference evidence="8 9" key="1">
    <citation type="submission" date="2020-02" db="EMBL/GenBank/DDBJ databases">
        <authorList>
            <person name="Ferguson B K."/>
        </authorList>
    </citation>
    <scope>NUCLEOTIDE SEQUENCE [LARGE SCALE GENOMIC DNA]</scope>
</reference>
<dbReference type="FunFam" id="2.60.40.420:FF:000045">
    <property type="entry name" value="Laccase 2"/>
    <property type="match status" value="1"/>
</dbReference>
<feature type="domain" description="Plastocyanin-like" evidence="7">
    <location>
        <begin position="196"/>
        <end position="308"/>
    </location>
</feature>
<evidence type="ECO:0000256" key="4">
    <source>
        <dbReference type="ARBA" id="ARBA00023008"/>
    </source>
</evidence>
<keyword evidence="4" id="KW-0186">Copper</keyword>
<name>A0A6H5ITL8_9HYME</name>
<dbReference type="OrthoDB" id="2121828at2759"/>
<dbReference type="Pfam" id="PF07731">
    <property type="entry name" value="Cu-oxidase_2"/>
    <property type="match status" value="1"/>
</dbReference>
<dbReference type="GO" id="GO:0016491">
    <property type="term" value="F:oxidoreductase activity"/>
    <property type="evidence" value="ECO:0007669"/>
    <property type="project" value="UniProtKB-KW"/>
</dbReference>
<gene>
    <name evidence="8" type="ORF">TBRA_LOCUS9889</name>
</gene>
<dbReference type="InterPro" id="IPR001117">
    <property type="entry name" value="Cu-oxidase_2nd"/>
</dbReference>
<evidence type="ECO:0000256" key="2">
    <source>
        <dbReference type="ARBA" id="ARBA00022723"/>
    </source>
</evidence>
<dbReference type="InterPro" id="IPR002355">
    <property type="entry name" value="Cu_oxidase_Cu_BS"/>
</dbReference>
<evidence type="ECO:0000313" key="8">
    <source>
        <dbReference type="EMBL" id="CAB0038097.1"/>
    </source>
</evidence>
<dbReference type="Pfam" id="PF00394">
    <property type="entry name" value="Cu-oxidase"/>
    <property type="match status" value="1"/>
</dbReference>
<feature type="domain" description="Plastocyanin-like" evidence="5">
    <location>
        <begin position="324"/>
        <end position="479"/>
    </location>
</feature>
<evidence type="ECO:0000256" key="3">
    <source>
        <dbReference type="ARBA" id="ARBA00023002"/>
    </source>
</evidence>
<dbReference type="Pfam" id="PF07732">
    <property type="entry name" value="Cu-oxidase_3"/>
    <property type="match status" value="1"/>
</dbReference>
<dbReference type="CDD" id="cd13905">
    <property type="entry name" value="CuRO_3_tcLLC2_insect_like"/>
    <property type="match status" value="1"/>
</dbReference>
<dbReference type="FunFam" id="2.60.40.420:FF:000031">
    <property type="entry name" value="Laccase-2 isoform A"/>
    <property type="match status" value="1"/>
</dbReference>
<dbReference type="Proteomes" id="UP000479190">
    <property type="component" value="Unassembled WGS sequence"/>
</dbReference>
<comment type="similarity">
    <text evidence="1">Belongs to the multicopper oxidase family.</text>
</comment>
<dbReference type="PANTHER" id="PTHR11709:SF394">
    <property type="entry name" value="FI03373P-RELATED"/>
    <property type="match status" value="1"/>
</dbReference>